<dbReference type="Proteomes" id="UP000026962">
    <property type="component" value="Chromosome 8"/>
</dbReference>
<keyword evidence="2" id="KW-1185">Reference proteome</keyword>
<reference evidence="1" key="1">
    <citation type="submission" date="2015-04" db="UniProtKB">
        <authorList>
            <consortium name="EnsemblPlants"/>
        </authorList>
    </citation>
    <scope>IDENTIFICATION</scope>
</reference>
<dbReference type="AlphaFoldDB" id="A0A0E0LVR0"/>
<accession>A0A0E0LVR0</accession>
<evidence type="ECO:0000313" key="1">
    <source>
        <dbReference type="EnsemblPlants" id="OPUNC08G15400.1"/>
    </source>
</evidence>
<dbReference type="HOGENOM" id="CLU_2458664_0_0_1"/>
<organism evidence="1">
    <name type="scientific">Oryza punctata</name>
    <name type="common">Red rice</name>
    <dbReference type="NCBI Taxonomy" id="4537"/>
    <lineage>
        <taxon>Eukaryota</taxon>
        <taxon>Viridiplantae</taxon>
        <taxon>Streptophyta</taxon>
        <taxon>Embryophyta</taxon>
        <taxon>Tracheophyta</taxon>
        <taxon>Spermatophyta</taxon>
        <taxon>Magnoliopsida</taxon>
        <taxon>Liliopsida</taxon>
        <taxon>Poales</taxon>
        <taxon>Poaceae</taxon>
        <taxon>BOP clade</taxon>
        <taxon>Oryzoideae</taxon>
        <taxon>Oryzeae</taxon>
        <taxon>Oryzinae</taxon>
        <taxon>Oryza</taxon>
    </lineage>
</organism>
<protein>
    <recommendedName>
        <fullName evidence="3">RIN4 pathogenic type III effector avirulence factor Avr cleavage site domain-containing protein</fullName>
    </recommendedName>
</protein>
<dbReference type="PANTHER" id="PTHR33699">
    <property type="entry name" value="EXPRESSED PROTEIN"/>
    <property type="match status" value="1"/>
</dbReference>
<proteinExistence type="predicted"/>
<evidence type="ECO:0008006" key="3">
    <source>
        <dbReference type="Google" id="ProtNLM"/>
    </source>
</evidence>
<evidence type="ECO:0000313" key="2">
    <source>
        <dbReference type="Proteomes" id="UP000026962"/>
    </source>
</evidence>
<dbReference type="STRING" id="4537.A0A0E0LVR0"/>
<dbReference type="EnsemblPlants" id="OPUNC08G15400.1">
    <property type="protein sequence ID" value="OPUNC08G15400.1"/>
    <property type="gene ID" value="OPUNC08G15400"/>
</dbReference>
<dbReference type="Gramene" id="OPUNC08G15400.1">
    <property type="protein sequence ID" value="OPUNC08G15400.1"/>
    <property type="gene ID" value="OPUNC08G15400"/>
</dbReference>
<reference evidence="1" key="2">
    <citation type="submission" date="2018-05" db="EMBL/GenBank/DDBJ databases">
        <title>OpunRS2 (Oryza punctata Reference Sequence Version 2).</title>
        <authorList>
            <person name="Zhang J."/>
            <person name="Kudrna D."/>
            <person name="Lee S."/>
            <person name="Talag J."/>
            <person name="Welchert J."/>
            <person name="Wing R.A."/>
        </authorList>
    </citation>
    <scope>NUCLEOTIDE SEQUENCE [LARGE SCALE GENOMIC DNA]</scope>
</reference>
<sequence length="89" mass="10375">MEMEVMSGWQIPAFGAWNYRDDLPITQCFDLAMQARLMRRANRRVDGNCERRLVVPFDAWPPPAPRGPAHSKVIRREVAQKQAIMLPRR</sequence>
<name>A0A0E0LVR0_ORYPU</name>
<dbReference type="PANTHER" id="PTHR33699:SF3">
    <property type="entry name" value="OS06G0347300 PROTEIN"/>
    <property type="match status" value="1"/>
</dbReference>